<evidence type="ECO:0000313" key="2">
    <source>
        <dbReference type="EMBL" id="TFB87964.1"/>
    </source>
</evidence>
<reference evidence="2 4" key="2">
    <citation type="submission" date="2019-03" db="EMBL/GenBank/DDBJ databases">
        <title>Genomics of glacier-inhabiting Cryobacterium strains.</title>
        <authorList>
            <person name="Liu Q."/>
            <person name="Xin Y.-H."/>
        </authorList>
    </citation>
    <scope>NUCLEOTIDE SEQUENCE [LARGE SCALE GENOMIC DNA]</scope>
    <source>
        <strain evidence="2 4">Hh34</strain>
    </source>
</reference>
<accession>A0A1I3AUP8</accession>
<gene>
    <name evidence="2" type="ORF">E3O11_02470</name>
    <name evidence="1" type="ORF">SAMN05216274_107140</name>
</gene>
<comment type="caution">
    <text evidence="2">The sequence shown here is derived from an EMBL/GenBank/DDBJ whole genome shotgun (WGS) entry which is preliminary data.</text>
</comment>
<name>A0A1I3AUP8_9MICO</name>
<evidence type="ECO:0000313" key="4">
    <source>
        <dbReference type="Proteomes" id="UP000297963"/>
    </source>
</evidence>
<dbReference type="AlphaFoldDB" id="A0A1I3AUP8"/>
<dbReference type="STRING" id="995038.SAMN05216274_107140"/>
<evidence type="ECO:0000313" key="3">
    <source>
        <dbReference type="Proteomes" id="UP000199681"/>
    </source>
</evidence>
<dbReference type="EMBL" id="SOFE01000004">
    <property type="protein sequence ID" value="TFB87964.1"/>
    <property type="molecule type" value="Genomic_DNA"/>
</dbReference>
<evidence type="ECO:0000313" key="1">
    <source>
        <dbReference type="EMBL" id="SFH53734.1"/>
    </source>
</evidence>
<protein>
    <recommendedName>
        <fullName evidence="5">ROK family protein</fullName>
    </recommendedName>
</protein>
<dbReference type="EMBL" id="FOPW01000007">
    <property type="protein sequence ID" value="SFH53734.1"/>
    <property type="molecule type" value="Genomic_DNA"/>
</dbReference>
<sequence>MTPLLGPGAPVLAFDIGGIDIKSALVDADGRLLGAALRARGVLAASAPVAAFAPAATAHCAGARMSLEDPAPHESE</sequence>
<dbReference type="Proteomes" id="UP000297963">
    <property type="component" value="Unassembled WGS sequence"/>
</dbReference>
<evidence type="ECO:0008006" key="5">
    <source>
        <dbReference type="Google" id="ProtNLM"/>
    </source>
</evidence>
<keyword evidence="3" id="KW-1185">Reference proteome</keyword>
<dbReference type="RefSeq" id="WP_092449692.1">
    <property type="nucleotide sequence ID" value="NZ_BKAC01000006.1"/>
</dbReference>
<proteinExistence type="predicted"/>
<dbReference type="Proteomes" id="UP000199681">
    <property type="component" value="Unassembled WGS sequence"/>
</dbReference>
<reference evidence="1 3" key="1">
    <citation type="submission" date="2016-10" db="EMBL/GenBank/DDBJ databases">
        <authorList>
            <person name="Varghese N."/>
            <person name="Submissions S."/>
        </authorList>
    </citation>
    <scope>NUCLEOTIDE SEQUENCE [LARGE SCALE GENOMIC DNA]</scope>
    <source>
        <strain evidence="1 3">GMCC 1.11211</strain>
    </source>
</reference>
<organism evidence="2 4">
    <name type="scientific">Cryobacterium levicorallinum</name>
    <dbReference type="NCBI Taxonomy" id="995038"/>
    <lineage>
        <taxon>Bacteria</taxon>
        <taxon>Bacillati</taxon>
        <taxon>Actinomycetota</taxon>
        <taxon>Actinomycetes</taxon>
        <taxon>Micrococcales</taxon>
        <taxon>Microbacteriaceae</taxon>
        <taxon>Cryobacterium</taxon>
    </lineage>
</organism>